<feature type="domain" description="2EXR" evidence="1">
    <location>
        <begin position="9"/>
        <end position="101"/>
    </location>
</feature>
<protein>
    <recommendedName>
        <fullName evidence="1">2EXR domain-containing protein</fullName>
    </recommendedName>
</protein>
<name>A0A9W8Q3B8_AKAMU</name>
<reference evidence="2" key="1">
    <citation type="journal article" date="2023" name="Access Microbiol">
        <title>De-novo genome assembly for Akanthomyces muscarius, a biocontrol agent of insect agricultural pests.</title>
        <authorList>
            <person name="Erdos Z."/>
            <person name="Studholme D.J."/>
            <person name="Raymond B."/>
            <person name="Sharma M."/>
        </authorList>
    </citation>
    <scope>NUCLEOTIDE SEQUENCE</scope>
    <source>
        <strain evidence="2">Ve6</strain>
    </source>
</reference>
<dbReference type="AlphaFoldDB" id="A0A9W8Q3B8"/>
<comment type="caution">
    <text evidence="2">The sequence shown here is derived from an EMBL/GenBank/DDBJ whole genome shotgun (WGS) entry which is preliminary data.</text>
</comment>
<dbReference type="RefSeq" id="XP_056048994.1">
    <property type="nucleotide sequence ID" value="XM_056195358.1"/>
</dbReference>
<dbReference type="EMBL" id="JAJHUN010000011">
    <property type="protein sequence ID" value="KAJ4145324.1"/>
    <property type="molecule type" value="Genomic_DNA"/>
</dbReference>
<keyword evidence="3" id="KW-1185">Reference proteome</keyword>
<sequence length="279" mass="31932">MAAAHFNYFTLFPQLPIEIRLQIWQLALEPEAPGRVLFCFKDGCWKPRRLTAADPHFNPVNDEFNLTLEFRHELLDVVDFELVLFSVSREAQSVACQYIESQKLRRSDNAAMCVFVRGYDTARDVLFIPTAAALYGFLSEHLERLWKPDLEDMLVYRPDPSIVRLAITPCGLDSVASHLWDVWELCSLELETLYIVANAPENTEQPSEGQHWEILSAHDAAYVWDASAGQMAWHGEHCIDGPLGELFALMETCAAVLPEKFIEMKIKRAELRAAYMVRR</sequence>
<gene>
    <name evidence="2" type="ORF">LMH87_004179</name>
</gene>
<organism evidence="2 3">
    <name type="scientific">Akanthomyces muscarius</name>
    <name type="common">Entomopathogenic fungus</name>
    <name type="synonym">Lecanicillium muscarium</name>
    <dbReference type="NCBI Taxonomy" id="2231603"/>
    <lineage>
        <taxon>Eukaryota</taxon>
        <taxon>Fungi</taxon>
        <taxon>Dikarya</taxon>
        <taxon>Ascomycota</taxon>
        <taxon>Pezizomycotina</taxon>
        <taxon>Sordariomycetes</taxon>
        <taxon>Hypocreomycetidae</taxon>
        <taxon>Hypocreales</taxon>
        <taxon>Cordycipitaceae</taxon>
        <taxon>Akanthomyces</taxon>
    </lineage>
</organism>
<dbReference type="KEGG" id="amus:LMH87_004179"/>
<dbReference type="Pfam" id="PF20150">
    <property type="entry name" value="2EXR"/>
    <property type="match status" value="1"/>
</dbReference>
<accession>A0A9W8Q3B8</accession>
<proteinExistence type="predicted"/>
<dbReference type="Proteomes" id="UP001144673">
    <property type="component" value="Chromosome 2"/>
</dbReference>
<evidence type="ECO:0000313" key="3">
    <source>
        <dbReference type="Proteomes" id="UP001144673"/>
    </source>
</evidence>
<evidence type="ECO:0000259" key="1">
    <source>
        <dbReference type="Pfam" id="PF20150"/>
    </source>
</evidence>
<dbReference type="GeneID" id="80891338"/>
<dbReference type="InterPro" id="IPR045518">
    <property type="entry name" value="2EXR"/>
</dbReference>
<evidence type="ECO:0000313" key="2">
    <source>
        <dbReference type="EMBL" id="KAJ4145324.1"/>
    </source>
</evidence>